<evidence type="ECO:0000313" key="8">
    <source>
        <dbReference type="Proteomes" id="UP000272846"/>
    </source>
</evidence>
<dbReference type="Proteomes" id="UP000183504">
    <property type="component" value="Unassembled WGS sequence"/>
</dbReference>
<reference evidence="5 7" key="3">
    <citation type="submission" date="2018-12" db="EMBL/GenBank/DDBJ databases">
        <authorList>
            <consortium name="Pathogen Informatics"/>
        </authorList>
    </citation>
    <scope>NUCLEOTIDE SEQUENCE [LARGE SCALE GENOMIC DNA]</scope>
    <source>
        <strain evidence="7">NCTC 10904</strain>
        <strain evidence="5">NCTC10904</strain>
    </source>
</reference>
<evidence type="ECO:0000256" key="1">
    <source>
        <dbReference type="SAM" id="MobiDB-lite"/>
    </source>
</evidence>
<evidence type="ECO:0000256" key="2">
    <source>
        <dbReference type="SAM" id="SignalP"/>
    </source>
</evidence>
<reference evidence="4 8" key="2">
    <citation type="submission" date="2018-11" db="EMBL/GenBank/DDBJ databases">
        <title>Species Designations Belie Phenotypic and Genotypic Heterogeneity in Oral Streptococci.</title>
        <authorList>
            <person name="Velsko I."/>
        </authorList>
    </citation>
    <scope>NUCLEOTIDE SEQUENCE [LARGE SCALE GENOMIC DNA]</scope>
    <source>
        <strain evidence="4 8">KLC04</strain>
    </source>
</reference>
<dbReference type="EMBL" id="CDMW01000001">
    <property type="protein sequence ID" value="CEL90827.1"/>
    <property type="molecule type" value="Genomic_DNA"/>
</dbReference>
<gene>
    <name evidence="4" type="ORF">D8888_00735</name>
    <name evidence="5" type="ORF">NCTC10904_00688</name>
    <name evidence="3" type="ORF">SSV_1535</name>
</gene>
<keyword evidence="5" id="KW-0449">Lipoprotein</keyword>
<name>A0A0B7GLX9_STRSA</name>
<keyword evidence="2" id="KW-0732">Signal</keyword>
<protein>
    <submittedName>
        <fullName evidence="5">Lipoprotein</fullName>
    </submittedName>
</protein>
<feature type="signal peptide" evidence="2">
    <location>
        <begin position="1"/>
        <end position="21"/>
    </location>
</feature>
<evidence type="ECO:0000313" key="6">
    <source>
        <dbReference type="Proteomes" id="UP000183504"/>
    </source>
</evidence>
<accession>A0A0B7GLX9</accession>
<evidence type="ECO:0000313" key="7">
    <source>
        <dbReference type="Proteomes" id="UP000266918"/>
    </source>
</evidence>
<dbReference type="Proteomes" id="UP000272846">
    <property type="component" value="Unassembled WGS sequence"/>
</dbReference>
<evidence type="ECO:0000313" key="4">
    <source>
        <dbReference type="EMBL" id="RSI09433.1"/>
    </source>
</evidence>
<sequence>MSRFKKIGSLFLALISVFILTACGHTQKEPDTSDETERNSSKQEEIHQNQVDATSSASQKD</sequence>
<dbReference type="RefSeq" id="WP_072074358.1">
    <property type="nucleotide sequence ID" value="NZ_CDMW01000001.1"/>
</dbReference>
<dbReference type="AlphaFoldDB" id="A0A0B7GLX9"/>
<organism evidence="3 6">
    <name type="scientific">Streptococcus sanguinis</name>
    <dbReference type="NCBI Taxonomy" id="1305"/>
    <lineage>
        <taxon>Bacteria</taxon>
        <taxon>Bacillati</taxon>
        <taxon>Bacillota</taxon>
        <taxon>Bacilli</taxon>
        <taxon>Lactobacillales</taxon>
        <taxon>Streptococcaceae</taxon>
        <taxon>Streptococcus</taxon>
    </lineage>
</organism>
<evidence type="ECO:0000313" key="5">
    <source>
        <dbReference type="EMBL" id="VDY70667.1"/>
    </source>
</evidence>
<dbReference type="Proteomes" id="UP000266918">
    <property type="component" value="Chromosome"/>
</dbReference>
<reference evidence="3 6" key="1">
    <citation type="submission" date="2015-01" db="EMBL/GenBank/DDBJ databases">
        <authorList>
            <person name="Pelicic Vladimir"/>
        </authorList>
    </citation>
    <scope>NUCLEOTIDE SEQUENCE [LARGE SCALE GENOMIC DNA]</scope>
    <source>
        <strain evidence="3 6">2908</strain>
    </source>
</reference>
<feature type="compositionally biased region" description="Basic and acidic residues" evidence="1">
    <location>
        <begin position="26"/>
        <end position="47"/>
    </location>
</feature>
<dbReference type="EMBL" id="LR134002">
    <property type="protein sequence ID" value="VDY70667.1"/>
    <property type="molecule type" value="Genomic_DNA"/>
</dbReference>
<dbReference type="EMBL" id="RJMK01000001">
    <property type="protein sequence ID" value="RSI09433.1"/>
    <property type="molecule type" value="Genomic_DNA"/>
</dbReference>
<feature type="chain" id="PRO_5041792764" evidence="2">
    <location>
        <begin position="22"/>
        <end position="61"/>
    </location>
</feature>
<feature type="compositionally biased region" description="Polar residues" evidence="1">
    <location>
        <begin position="48"/>
        <end position="61"/>
    </location>
</feature>
<proteinExistence type="predicted"/>
<feature type="region of interest" description="Disordered" evidence="1">
    <location>
        <begin position="26"/>
        <end position="61"/>
    </location>
</feature>
<dbReference type="PROSITE" id="PS51257">
    <property type="entry name" value="PROKAR_LIPOPROTEIN"/>
    <property type="match status" value="1"/>
</dbReference>
<evidence type="ECO:0000313" key="3">
    <source>
        <dbReference type="EMBL" id="CEL90827.1"/>
    </source>
</evidence>